<evidence type="ECO:0000259" key="3">
    <source>
        <dbReference type="Pfam" id="PF00472"/>
    </source>
</evidence>
<organism evidence="4">
    <name type="scientific">freshwater metagenome</name>
    <dbReference type="NCBI Taxonomy" id="449393"/>
    <lineage>
        <taxon>unclassified sequences</taxon>
        <taxon>metagenomes</taxon>
        <taxon>ecological metagenomes</taxon>
    </lineage>
</organism>
<evidence type="ECO:0000256" key="1">
    <source>
        <dbReference type="ARBA" id="ARBA00010835"/>
    </source>
</evidence>
<dbReference type="GO" id="GO:0004045">
    <property type="term" value="F:peptidyl-tRNA hydrolase activity"/>
    <property type="evidence" value="ECO:0007669"/>
    <property type="project" value="TreeGrafter"/>
</dbReference>
<dbReference type="PANTHER" id="PTHR47814">
    <property type="entry name" value="PEPTIDYL-TRNA HYDROLASE ARFB"/>
    <property type="match status" value="1"/>
</dbReference>
<dbReference type="EMBL" id="CAFBLQ010000022">
    <property type="protein sequence ID" value="CAB4862693.1"/>
    <property type="molecule type" value="Genomic_DNA"/>
</dbReference>
<protein>
    <submittedName>
        <fullName evidence="4">Unannotated protein</fullName>
    </submittedName>
</protein>
<dbReference type="AlphaFoldDB" id="A0A6J7D6K7"/>
<dbReference type="GO" id="GO:0003747">
    <property type="term" value="F:translation release factor activity"/>
    <property type="evidence" value="ECO:0007669"/>
    <property type="project" value="InterPro"/>
</dbReference>
<feature type="compositionally biased region" description="Basic residues" evidence="2">
    <location>
        <begin position="125"/>
        <end position="136"/>
    </location>
</feature>
<dbReference type="NCBIfam" id="NF006718">
    <property type="entry name" value="PRK09256.1"/>
    <property type="match status" value="1"/>
</dbReference>
<sequence>MRDDVPVDDRLRVTSRIAIPLAEIVLRASRSSGPGGQHANVTASRIEASFDVAASQTLSDAQKERVIERCGPVVRAVAQDARSQARNRELALERLRERLAGALAVRAPRHATTPSRSAREQRLSEKRHRGETKRGRRAPEDG</sequence>
<evidence type="ECO:0000313" key="4">
    <source>
        <dbReference type="EMBL" id="CAB4862693.1"/>
    </source>
</evidence>
<name>A0A6J7D6K7_9ZZZZ</name>
<accession>A0A6J7D6K7</accession>
<dbReference type="InterPro" id="IPR045853">
    <property type="entry name" value="Pep_chain_release_fac_I_sf"/>
</dbReference>
<gene>
    <name evidence="4" type="ORF">UFOPK3423_00317</name>
</gene>
<comment type="similarity">
    <text evidence="1">Belongs to the prokaryotic/mitochondrial release factor family.</text>
</comment>
<evidence type="ECO:0000256" key="2">
    <source>
        <dbReference type="SAM" id="MobiDB-lite"/>
    </source>
</evidence>
<proteinExistence type="inferred from homology"/>
<dbReference type="Gene3D" id="3.30.160.20">
    <property type="match status" value="1"/>
</dbReference>
<dbReference type="SUPFAM" id="SSF75620">
    <property type="entry name" value="Release factor"/>
    <property type="match status" value="1"/>
</dbReference>
<dbReference type="PANTHER" id="PTHR47814:SF1">
    <property type="entry name" value="PEPTIDYL-TRNA HYDROLASE ARFB"/>
    <property type="match status" value="1"/>
</dbReference>
<dbReference type="Pfam" id="PF00472">
    <property type="entry name" value="RF-1"/>
    <property type="match status" value="1"/>
</dbReference>
<dbReference type="InterPro" id="IPR000352">
    <property type="entry name" value="Pep_chain_release_fac_I"/>
</dbReference>
<dbReference type="GO" id="GO:0072344">
    <property type="term" value="P:rescue of stalled ribosome"/>
    <property type="evidence" value="ECO:0007669"/>
    <property type="project" value="TreeGrafter"/>
</dbReference>
<feature type="domain" description="Prokaryotic-type class I peptide chain release factors" evidence="3">
    <location>
        <begin position="16"/>
        <end position="132"/>
    </location>
</feature>
<reference evidence="4" key="1">
    <citation type="submission" date="2020-05" db="EMBL/GenBank/DDBJ databases">
        <authorList>
            <person name="Chiriac C."/>
            <person name="Salcher M."/>
            <person name="Ghai R."/>
            <person name="Kavagutti S V."/>
        </authorList>
    </citation>
    <scope>NUCLEOTIDE SEQUENCE</scope>
</reference>
<feature type="region of interest" description="Disordered" evidence="2">
    <location>
        <begin position="102"/>
        <end position="142"/>
    </location>
</feature>
<dbReference type="GO" id="GO:0043022">
    <property type="term" value="F:ribosome binding"/>
    <property type="evidence" value="ECO:0007669"/>
    <property type="project" value="TreeGrafter"/>
</dbReference>